<proteinExistence type="predicted"/>
<comment type="caution">
    <text evidence="2">The sequence shown here is derived from an EMBL/GenBank/DDBJ whole genome shotgun (WGS) entry which is preliminary data.</text>
</comment>
<reference evidence="2 3" key="1">
    <citation type="submission" date="2022-10" db="EMBL/GenBank/DDBJ databases">
        <title>Sinirhodobacter sp. nov., isolated from ocean surface sediments.</title>
        <authorList>
            <person name="He W."/>
            <person name="Wang L."/>
            <person name="Zhang D.-F."/>
        </authorList>
    </citation>
    <scope>NUCLEOTIDE SEQUENCE [LARGE SCALE GENOMIC DNA]</scope>
    <source>
        <strain evidence="2 3">WL0115</strain>
    </source>
</reference>
<evidence type="ECO:0000313" key="3">
    <source>
        <dbReference type="Proteomes" id="UP001526166"/>
    </source>
</evidence>
<feature type="signal peptide" evidence="1">
    <location>
        <begin position="1"/>
        <end position="21"/>
    </location>
</feature>
<dbReference type="PROSITE" id="PS51257">
    <property type="entry name" value="PROKAR_LIPOPROTEIN"/>
    <property type="match status" value="1"/>
</dbReference>
<keyword evidence="3" id="KW-1185">Reference proteome</keyword>
<feature type="chain" id="PRO_5045681620" description="Lipoprotein" evidence="1">
    <location>
        <begin position="22"/>
        <end position="48"/>
    </location>
</feature>
<accession>A0ABT2ZWM5</accession>
<sequence>MLGKKTIVVLFMAVAVMAGCAQIEEEVGQCEPGVADISQVATAVPNCL</sequence>
<gene>
    <name evidence="2" type="ORF">OE699_04595</name>
</gene>
<protein>
    <recommendedName>
        <fullName evidence="4">Lipoprotein</fullName>
    </recommendedName>
</protein>
<evidence type="ECO:0000313" key="2">
    <source>
        <dbReference type="EMBL" id="MCV2878125.1"/>
    </source>
</evidence>
<name>A0ABT2ZWM5_9RHOB</name>
<organism evidence="2 3">
    <name type="scientific">Sedimentimonas flavescens</name>
    <dbReference type="NCBI Taxonomy" id="2851012"/>
    <lineage>
        <taxon>Bacteria</taxon>
        <taxon>Pseudomonadati</taxon>
        <taxon>Pseudomonadota</taxon>
        <taxon>Alphaproteobacteria</taxon>
        <taxon>Rhodobacterales</taxon>
        <taxon>Rhodobacter group</taxon>
        <taxon>Sedimentimonas</taxon>
    </lineage>
</organism>
<dbReference type="RefSeq" id="WP_263847255.1">
    <property type="nucleotide sequence ID" value="NZ_JAOWKW010000003.1"/>
</dbReference>
<evidence type="ECO:0000256" key="1">
    <source>
        <dbReference type="SAM" id="SignalP"/>
    </source>
</evidence>
<keyword evidence="1" id="KW-0732">Signal</keyword>
<dbReference type="Proteomes" id="UP001526166">
    <property type="component" value="Unassembled WGS sequence"/>
</dbReference>
<evidence type="ECO:0008006" key="4">
    <source>
        <dbReference type="Google" id="ProtNLM"/>
    </source>
</evidence>
<dbReference type="EMBL" id="JAOWKW010000003">
    <property type="protein sequence ID" value="MCV2878125.1"/>
    <property type="molecule type" value="Genomic_DNA"/>
</dbReference>